<dbReference type="Gene3D" id="3.40.50.970">
    <property type="match status" value="1"/>
</dbReference>
<reference evidence="5" key="1">
    <citation type="submission" date="2018-05" db="EMBL/GenBank/DDBJ databases">
        <authorList>
            <person name="Lanie J.A."/>
            <person name="Ng W.-L."/>
            <person name="Kazmierczak K.M."/>
            <person name="Andrzejewski T.M."/>
            <person name="Davidsen T.M."/>
            <person name="Wayne K.J."/>
            <person name="Tettelin H."/>
            <person name="Glass J.I."/>
            <person name="Rusch D."/>
            <person name="Podicherti R."/>
            <person name="Tsui H.-C.T."/>
            <person name="Winkler M.E."/>
        </authorList>
    </citation>
    <scope>NUCLEOTIDE SEQUENCE</scope>
</reference>
<feature type="domain" description="Transketolase N-terminal" evidence="4">
    <location>
        <begin position="15"/>
        <end position="142"/>
    </location>
</feature>
<dbReference type="SUPFAM" id="SSF52518">
    <property type="entry name" value="Thiamin diphosphate-binding fold (THDP-binding)"/>
    <property type="match status" value="1"/>
</dbReference>
<sequence>MNPPENSASIEKRSREIRRAALDMISASGASHIGSVFSTAEILATLYDDILNVRPAEPDWPDRDRFVMSKGHAAAGLYATLSLSGFFPQQRLKEFYVDGGSLPGHVTHHGIPGIEVSTGSLGHGLALAVGLAAGARKSGAKWHVYVLLSDGE</sequence>
<evidence type="ECO:0000313" key="5">
    <source>
        <dbReference type="EMBL" id="SVC61980.1"/>
    </source>
</evidence>
<dbReference type="PANTHER" id="PTHR47514:SF1">
    <property type="entry name" value="TRANSKETOLASE N-TERMINAL SECTION-RELATED"/>
    <property type="match status" value="1"/>
</dbReference>
<feature type="non-terminal residue" evidence="5">
    <location>
        <position position="152"/>
    </location>
</feature>
<keyword evidence="3" id="KW-0786">Thiamine pyrophosphate</keyword>
<name>A0A382NMV9_9ZZZZ</name>
<dbReference type="InterPro" id="IPR029061">
    <property type="entry name" value="THDP-binding"/>
</dbReference>
<evidence type="ECO:0000256" key="3">
    <source>
        <dbReference type="ARBA" id="ARBA00023052"/>
    </source>
</evidence>
<dbReference type="Pfam" id="PF00456">
    <property type="entry name" value="Transketolase_N"/>
    <property type="match status" value="1"/>
</dbReference>
<gene>
    <name evidence="5" type="ORF">METZ01_LOCUS314834</name>
</gene>
<organism evidence="5">
    <name type="scientific">marine metagenome</name>
    <dbReference type="NCBI Taxonomy" id="408172"/>
    <lineage>
        <taxon>unclassified sequences</taxon>
        <taxon>metagenomes</taxon>
        <taxon>ecological metagenomes</taxon>
    </lineage>
</organism>
<dbReference type="AlphaFoldDB" id="A0A382NMV9"/>
<dbReference type="EMBL" id="UINC01101290">
    <property type="protein sequence ID" value="SVC61980.1"/>
    <property type="molecule type" value="Genomic_DNA"/>
</dbReference>
<dbReference type="InterPro" id="IPR005474">
    <property type="entry name" value="Transketolase_N"/>
</dbReference>
<comment type="similarity">
    <text evidence="2">Belongs to the transketolase family.</text>
</comment>
<accession>A0A382NMV9</accession>
<protein>
    <recommendedName>
        <fullName evidence="4">Transketolase N-terminal domain-containing protein</fullName>
    </recommendedName>
</protein>
<evidence type="ECO:0000256" key="1">
    <source>
        <dbReference type="ARBA" id="ARBA00001964"/>
    </source>
</evidence>
<evidence type="ECO:0000259" key="4">
    <source>
        <dbReference type="Pfam" id="PF00456"/>
    </source>
</evidence>
<comment type="cofactor">
    <cofactor evidence="1">
        <name>thiamine diphosphate</name>
        <dbReference type="ChEBI" id="CHEBI:58937"/>
    </cofactor>
</comment>
<dbReference type="PANTHER" id="PTHR47514">
    <property type="entry name" value="TRANSKETOLASE N-TERMINAL SECTION-RELATED"/>
    <property type="match status" value="1"/>
</dbReference>
<evidence type="ECO:0000256" key="2">
    <source>
        <dbReference type="ARBA" id="ARBA00007131"/>
    </source>
</evidence>
<proteinExistence type="inferred from homology"/>